<dbReference type="EC" id="2.5.1.47" evidence="4"/>
<protein>
    <recommendedName>
        <fullName evidence="4">cysteine synthase</fullName>
        <ecNumber evidence="4">2.5.1.47</ecNumber>
    </recommendedName>
</protein>
<feature type="domain" description="Tryptophan synthase beta chain-like PALP" evidence="8">
    <location>
        <begin position="22"/>
        <end position="292"/>
    </location>
</feature>
<evidence type="ECO:0000256" key="1">
    <source>
        <dbReference type="ARBA" id="ARBA00001933"/>
    </source>
</evidence>
<dbReference type="SUPFAM" id="SSF53686">
    <property type="entry name" value="Tryptophan synthase beta subunit-like PLP-dependent enzymes"/>
    <property type="match status" value="1"/>
</dbReference>
<comment type="caution">
    <text evidence="9">The sequence shown here is derived from an EMBL/GenBank/DDBJ whole genome shotgun (WGS) entry which is preliminary data.</text>
</comment>
<dbReference type="AlphaFoldDB" id="A0A3M5TKN6"/>
<dbReference type="GO" id="GO:0004124">
    <property type="term" value="F:cysteine synthase activity"/>
    <property type="evidence" value="ECO:0007669"/>
    <property type="project" value="UniProtKB-EC"/>
</dbReference>
<keyword evidence="6" id="KW-0663">Pyridoxal phosphate</keyword>
<comment type="pathway">
    <text evidence="2">Amino-acid biosynthesis; L-cysteine biosynthesis; L-cysteine from L-serine: step 2/2.</text>
</comment>
<dbReference type="InterPro" id="IPR050214">
    <property type="entry name" value="Cys_Synth/Cystath_Beta-Synth"/>
</dbReference>
<evidence type="ECO:0000256" key="3">
    <source>
        <dbReference type="ARBA" id="ARBA00011738"/>
    </source>
</evidence>
<evidence type="ECO:0000313" key="10">
    <source>
        <dbReference type="Proteomes" id="UP000281350"/>
    </source>
</evidence>
<evidence type="ECO:0000313" key="9">
    <source>
        <dbReference type="EMBL" id="RMO78451.1"/>
    </source>
</evidence>
<reference evidence="9 10" key="1">
    <citation type="submission" date="2018-08" db="EMBL/GenBank/DDBJ databases">
        <title>Recombination of ecologically and evolutionarily significant loci maintains genetic cohesion in the Pseudomonas syringae species complex.</title>
        <authorList>
            <person name="Dillon M."/>
            <person name="Thakur S."/>
            <person name="Almeida R.N.D."/>
            <person name="Weir B.S."/>
            <person name="Guttman D.S."/>
        </authorList>
    </citation>
    <scope>NUCLEOTIDE SEQUENCE [LARGE SCALE GENOMIC DNA]</scope>
    <source>
        <strain evidence="9 10">ICMP 2732</strain>
    </source>
</reference>
<dbReference type="EMBL" id="RBPY01000083">
    <property type="protein sequence ID" value="RMO78451.1"/>
    <property type="molecule type" value="Genomic_DNA"/>
</dbReference>
<dbReference type="Proteomes" id="UP000281350">
    <property type="component" value="Unassembled WGS sequence"/>
</dbReference>
<dbReference type="InterPro" id="IPR023927">
    <property type="entry name" value="SbnA"/>
</dbReference>
<dbReference type="CDD" id="cd01561">
    <property type="entry name" value="CBS_like"/>
    <property type="match status" value="1"/>
</dbReference>
<gene>
    <name evidence="9" type="ORF">ALQ36_01134</name>
</gene>
<evidence type="ECO:0000256" key="5">
    <source>
        <dbReference type="ARBA" id="ARBA00022679"/>
    </source>
</evidence>
<evidence type="ECO:0000256" key="7">
    <source>
        <dbReference type="ARBA" id="ARBA00047931"/>
    </source>
</evidence>
<dbReference type="Pfam" id="PF00291">
    <property type="entry name" value="PALP"/>
    <property type="match status" value="1"/>
</dbReference>
<sequence>MKFSSVDKIINDNAFLKINDLYGNSNLFLKIEGMNAGGSIKMKTAIALISDALKNKSLKNKGRIIESSSGNLGLALSVIAASKGLHFTCVVDKNTSNQNIKMMRALGAQVVIIEQKDEQGGYLGNRLAYIKSAIKRDPELIWLNQYQNEANPNIHAEMTARSILNEFEKIDYLFIGAGTTGTLMGCTRVFRRDSPETKIIAVDSVGSVTFGTAGSSRYLPGLGSSVLPHFFNKDHIDLMIQIPEAEAVASCREVARRFGYLGGASTGTVLAAFKRLQPEIAQDAVVVAISPDMGAGYIDTVYNDTWCDTHFGNGWRKDAEGVDYA</sequence>
<dbReference type="Gene3D" id="3.40.50.1100">
    <property type="match status" value="2"/>
</dbReference>
<dbReference type="RefSeq" id="WP_122279255.1">
    <property type="nucleotide sequence ID" value="NZ_RBPY01000083.1"/>
</dbReference>
<keyword evidence="5" id="KW-0808">Transferase</keyword>
<name>A0A3M5TKN6_9PSED</name>
<dbReference type="NCBIfam" id="TIGR03945">
    <property type="entry name" value="PLP_SbnA_fam"/>
    <property type="match status" value="1"/>
</dbReference>
<comment type="subunit">
    <text evidence="3">Homodimer.</text>
</comment>
<evidence type="ECO:0000256" key="2">
    <source>
        <dbReference type="ARBA" id="ARBA00004962"/>
    </source>
</evidence>
<evidence type="ECO:0000259" key="8">
    <source>
        <dbReference type="Pfam" id="PF00291"/>
    </source>
</evidence>
<dbReference type="InterPro" id="IPR001926">
    <property type="entry name" value="TrpB-like_PALP"/>
</dbReference>
<dbReference type="PANTHER" id="PTHR10314">
    <property type="entry name" value="CYSTATHIONINE BETA-SYNTHASE"/>
    <property type="match status" value="1"/>
</dbReference>
<evidence type="ECO:0000256" key="4">
    <source>
        <dbReference type="ARBA" id="ARBA00012681"/>
    </source>
</evidence>
<evidence type="ECO:0000256" key="6">
    <source>
        <dbReference type="ARBA" id="ARBA00022898"/>
    </source>
</evidence>
<organism evidence="9 10">
    <name type="scientific">Pseudomonas syringae pv. primulae</name>
    <dbReference type="NCBI Taxonomy" id="251707"/>
    <lineage>
        <taxon>Bacteria</taxon>
        <taxon>Pseudomonadati</taxon>
        <taxon>Pseudomonadota</taxon>
        <taxon>Gammaproteobacteria</taxon>
        <taxon>Pseudomonadales</taxon>
        <taxon>Pseudomonadaceae</taxon>
        <taxon>Pseudomonas</taxon>
    </lineage>
</organism>
<comment type="cofactor">
    <cofactor evidence="1">
        <name>pyridoxal 5'-phosphate</name>
        <dbReference type="ChEBI" id="CHEBI:597326"/>
    </cofactor>
</comment>
<comment type="catalytic activity">
    <reaction evidence="7">
        <text>O-acetyl-L-serine + hydrogen sulfide = L-cysteine + acetate</text>
        <dbReference type="Rhea" id="RHEA:14829"/>
        <dbReference type="ChEBI" id="CHEBI:29919"/>
        <dbReference type="ChEBI" id="CHEBI:30089"/>
        <dbReference type="ChEBI" id="CHEBI:35235"/>
        <dbReference type="ChEBI" id="CHEBI:58340"/>
        <dbReference type="EC" id="2.5.1.47"/>
    </reaction>
</comment>
<dbReference type="InterPro" id="IPR036052">
    <property type="entry name" value="TrpB-like_PALP_sf"/>
</dbReference>
<proteinExistence type="predicted"/>
<accession>A0A3M5TKN6</accession>